<dbReference type="EMBL" id="JYDP01000083">
    <property type="protein sequence ID" value="KRZ08670.1"/>
    <property type="molecule type" value="Genomic_DNA"/>
</dbReference>
<evidence type="ECO:0000256" key="1">
    <source>
        <dbReference type="SAM" id="MobiDB-lite"/>
    </source>
</evidence>
<dbReference type="OrthoDB" id="10535202at2759"/>
<dbReference type="AlphaFoldDB" id="A0A0V1HD91"/>
<protein>
    <submittedName>
        <fullName evidence="2">Uncharacterized protein</fullName>
    </submittedName>
</protein>
<comment type="caution">
    <text evidence="2">The sequence shown here is derived from an EMBL/GenBank/DDBJ whole genome shotgun (WGS) entry which is preliminary data.</text>
</comment>
<feature type="compositionally biased region" description="Basic residues" evidence="1">
    <location>
        <begin position="75"/>
        <end position="91"/>
    </location>
</feature>
<gene>
    <name evidence="2" type="ORF">T11_1553</name>
</gene>
<feature type="compositionally biased region" description="Polar residues" evidence="1">
    <location>
        <begin position="92"/>
        <end position="106"/>
    </location>
</feature>
<name>A0A0V1HD91_9BILA</name>
<sequence>MNCGKNFGPVSRCTSAVLDDVSTVNPTLAVNEEQSHVQWVEKKKKKKKKHKARAQFAQPLTVNQCPQLTDDRWQKQKQQRQKKKKKKKKKGTNTGRKIQANMSYNNRASTLSNVEQTARLTVLYSNVHILNE</sequence>
<feature type="region of interest" description="Disordered" evidence="1">
    <location>
        <begin position="67"/>
        <end position="106"/>
    </location>
</feature>
<accession>A0A0V1HD91</accession>
<evidence type="ECO:0000313" key="2">
    <source>
        <dbReference type="EMBL" id="KRZ08670.1"/>
    </source>
</evidence>
<keyword evidence="3" id="KW-1185">Reference proteome</keyword>
<dbReference type="Proteomes" id="UP000055024">
    <property type="component" value="Unassembled WGS sequence"/>
</dbReference>
<reference evidence="2 3" key="1">
    <citation type="submission" date="2015-01" db="EMBL/GenBank/DDBJ databases">
        <title>Evolution of Trichinella species and genotypes.</title>
        <authorList>
            <person name="Korhonen P.K."/>
            <person name="Edoardo P."/>
            <person name="Giuseppe L.R."/>
            <person name="Gasser R.B."/>
        </authorList>
    </citation>
    <scope>NUCLEOTIDE SEQUENCE [LARGE SCALE GENOMIC DNA]</scope>
    <source>
        <strain evidence="2">ISS1029</strain>
    </source>
</reference>
<evidence type="ECO:0000313" key="3">
    <source>
        <dbReference type="Proteomes" id="UP000055024"/>
    </source>
</evidence>
<proteinExistence type="predicted"/>
<organism evidence="2 3">
    <name type="scientific">Trichinella zimbabwensis</name>
    <dbReference type="NCBI Taxonomy" id="268475"/>
    <lineage>
        <taxon>Eukaryota</taxon>
        <taxon>Metazoa</taxon>
        <taxon>Ecdysozoa</taxon>
        <taxon>Nematoda</taxon>
        <taxon>Enoplea</taxon>
        <taxon>Dorylaimia</taxon>
        <taxon>Trichinellida</taxon>
        <taxon>Trichinellidae</taxon>
        <taxon>Trichinella</taxon>
    </lineage>
</organism>